<dbReference type="PANTHER" id="PTHR24043">
    <property type="entry name" value="SCAVENGER RECEPTOR CLASS F"/>
    <property type="match status" value="1"/>
</dbReference>
<evidence type="ECO:0000313" key="2">
    <source>
        <dbReference type="EMBL" id="GFO07319.1"/>
    </source>
</evidence>
<dbReference type="Proteomes" id="UP000735302">
    <property type="component" value="Unassembled WGS sequence"/>
</dbReference>
<keyword evidence="1" id="KW-0245">EGF-like domain</keyword>
<reference evidence="2 3" key="1">
    <citation type="journal article" date="2021" name="Elife">
        <title>Chloroplast acquisition without the gene transfer in kleptoplastic sea slugs, Plakobranchus ocellatus.</title>
        <authorList>
            <person name="Maeda T."/>
            <person name="Takahashi S."/>
            <person name="Yoshida T."/>
            <person name="Shimamura S."/>
            <person name="Takaki Y."/>
            <person name="Nagai Y."/>
            <person name="Toyoda A."/>
            <person name="Suzuki Y."/>
            <person name="Arimoto A."/>
            <person name="Ishii H."/>
            <person name="Satoh N."/>
            <person name="Nishiyama T."/>
            <person name="Hasebe M."/>
            <person name="Maruyama T."/>
            <person name="Minagawa J."/>
            <person name="Obokata J."/>
            <person name="Shigenobu S."/>
        </authorList>
    </citation>
    <scope>NUCLEOTIDE SEQUENCE [LARGE SCALE GENOMIC DNA]</scope>
</reference>
<protein>
    <submittedName>
        <fullName evidence="2">Fibrinogen-related molecule</fullName>
    </submittedName>
</protein>
<dbReference type="Gene3D" id="2.60.120.260">
    <property type="entry name" value="Galactose-binding domain-like"/>
    <property type="match status" value="1"/>
</dbReference>
<gene>
    <name evidence="2" type="ORF">PoB_003382400</name>
</gene>
<comment type="caution">
    <text evidence="2">The sequence shown here is derived from an EMBL/GenBank/DDBJ whole genome shotgun (WGS) entry which is preliminary data.</text>
</comment>
<dbReference type="GO" id="GO:0005044">
    <property type="term" value="F:scavenger receptor activity"/>
    <property type="evidence" value="ECO:0007669"/>
    <property type="project" value="InterPro"/>
</dbReference>
<sequence length="313" mass="34686">MQNFDIFKIDEVTQIINCRIPEAVSHLMLSGQFVTGLCSLYISEGRNLALKEKSEMSEPYVDKVVDGDNSADAQTPNVTCADIGPGVSLDAWWKVTFFKKANINRIVINNKAELLQQGTSYAQGLRNFTLLAYLDTESESNLVYSYTDPGGEAQEKYVVVPSNELVKPVKEIRIDTSKNLDNHILSVCEIIVYGESACPPGMFGLKCERACNCHYPDDRCLVSTGTCYAGCAIGYKGEDCYEPCEPGTYGLRCYSHCSEFCASSSQVCNMSDGSCIAGCQPGYKPPFCNQGQFRTNKFLFCFKGYSMCMIRWA</sequence>
<keyword evidence="3" id="KW-1185">Reference proteome</keyword>
<dbReference type="AlphaFoldDB" id="A0AAV4AM59"/>
<dbReference type="PANTHER" id="PTHR24043:SF8">
    <property type="entry name" value="EGF-LIKE DOMAIN-CONTAINING PROTEIN"/>
    <property type="match status" value="1"/>
</dbReference>
<evidence type="ECO:0000313" key="3">
    <source>
        <dbReference type="Proteomes" id="UP000735302"/>
    </source>
</evidence>
<dbReference type="Gene3D" id="2.170.300.10">
    <property type="entry name" value="Tie2 ligand-binding domain superfamily"/>
    <property type="match status" value="1"/>
</dbReference>
<dbReference type="EMBL" id="BLXT01003854">
    <property type="protein sequence ID" value="GFO07319.1"/>
    <property type="molecule type" value="Genomic_DNA"/>
</dbReference>
<accession>A0AAV4AM59</accession>
<proteinExistence type="predicted"/>
<evidence type="ECO:0000256" key="1">
    <source>
        <dbReference type="ARBA" id="ARBA00022536"/>
    </source>
</evidence>
<name>A0AAV4AM59_9GAST</name>
<dbReference type="InterPro" id="IPR042635">
    <property type="entry name" value="MEGF10/SREC1/2-like"/>
</dbReference>
<organism evidence="2 3">
    <name type="scientific">Plakobranchus ocellatus</name>
    <dbReference type="NCBI Taxonomy" id="259542"/>
    <lineage>
        <taxon>Eukaryota</taxon>
        <taxon>Metazoa</taxon>
        <taxon>Spiralia</taxon>
        <taxon>Lophotrochozoa</taxon>
        <taxon>Mollusca</taxon>
        <taxon>Gastropoda</taxon>
        <taxon>Heterobranchia</taxon>
        <taxon>Euthyneura</taxon>
        <taxon>Panpulmonata</taxon>
        <taxon>Sacoglossa</taxon>
        <taxon>Placobranchoidea</taxon>
        <taxon>Plakobranchidae</taxon>
        <taxon>Plakobranchus</taxon>
    </lineage>
</organism>